<evidence type="ECO:0000256" key="4">
    <source>
        <dbReference type="ARBA" id="ARBA00022989"/>
    </source>
</evidence>
<keyword evidence="5" id="KW-0333">Golgi apparatus</keyword>
<gene>
    <name evidence="8" type="ORF">N177_2680</name>
</gene>
<dbReference type="GO" id="GO:0016020">
    <property type="term" value="C:membrane"/>
    <property type="evidence" value="ECO:0007669"/>
    <property type="project" value="InterPro"/>
</dbReference>
<evidence type="ECO:0000256" key="7">
    <source>
        <dbReference type="ARBA" id="ARBA00023180"/>
    </source>
</evidence>
<keyword evidence="9" id="KW-1185">Reference proteome</keyword>
<organism evidence="8 9">
    <name type="scientific">Lutibaculum baratangense AMV1</name>
    <dbReference type="NCBI Taxonomy" id="631454"/>
    <lineage>
        <taxon>Bacteria</taxon>
        <taxon>Pseudomonadati</taxon>
        <taxon>Pseudomonadota</taxon>
        <taxon>Alphaproteobacteria</taxon>
        <taxon>Hyphomicrobiales</taxon>
        <taxon>Tepidamorphaceae</taxon>
        <taxon>Lutibaculum</taxon>
    </lineage>
</organism>
<dbReference type="AlphaFoldDB" id="V4RDI9"/>
<evidence type="ECO:0000256" key="3">
    <source>
        <dbReference type="ARBA" id="ARBA00022692"/>
    </source>
</evidence>
<accession>V4RDI9</accession>
<dbReference type="GO" id="GO:0016051">
    <property type="term" value="P:carbohydrate biosynthetic process"/>
    <property type="evidence" value="ECO:0007669"/>
    <property type="project" value="InterPro"/>
</dbReference>
<evidence type="ECO:0000256" key="6">
    <source>
        <dbReference type="ARBA" id="ARBA00023136"/>
    </source>
</evidence>
<evidence type="ECO:0000256" key="1">
    <source>
        <dbReference type="ARBA" id="ARBA00004323"/>
    </source>
</evidence>
<dbReference type="Proteomes" id="UP000017819">
    <property type="component" value="Unassembled WGS sequence"/>
</dbReference>
<dbReference type="Pfam" id="PF03567">
    <property type="entry name" value="Sulfotransfer_2"/>
    <property type="match status" value="1"/>
</dbReference>
<dbReference type="eggNOG" id="ENOG502ZBUU">
    <property type="taxonomic scope" value="Bacteria"/>
</dbReference>
<evidence type="ECO:0008006" key="10">
    <source>
        <dbReference type="Google" id="ProtNLM"/>
    </source>
</evidence>
<dbReference type="EMBL" id="AWXZ01000035">
    <property type="protein sequence ID" value="ESR24231.1"/>
    <property type="molecule type" value="Genomic_DNA"/>
</dbReference>
<comment type="caution">
    <text evidence="8">The sequence shown here is derived from an EMBL/GenBank/DDBJ whole genome shotgun (WGS) entry which is preliminary data.</text>
</comment>
<sequence length="225" mass="26367">MYTFIPKNGCTTMRVSLAIANGCIRDPSEYAWVHQNNATFVASLRELVRAPFTFVILREPLRRLASVYLDKIVERREPFWHLNGLLHHPDRPDEMSFRRFVLAVLRPDILRADIHWRPQVDFLVYDEYDLWVPLERFATFVPEIEARAGLTVHDARDLTRHDNTRFEQVADRCYADASPHEIRAMRREGRTPDHLALYDAELRADVAETYAEDASLYRDRTGPNE</sequence>
<keyword evidence="7" id="KW-0325">Glycoprotein</keyword>
<evidence type="ECO:0000256" key="2">
    <source>
        <dbReference type="ARBA" id="ARBA00022679"/>
    </source>
</evidence>
<name>V4RDI9_9HYPH</name>
<dbReference type="InterPro" id="IPR018011">
    <property type="entry name" value="Carb_sulfotrans_8-10"/>
</dbReference>
<reference evidence="8 9" key="1">
    <citation type="journal article" date="2014" name="Genome Announc.">
        <title>Draft Genome Sequence of Lutibaculum baratangense Strain AMV1T, Isolated from a Mud Volcano in Andamans, India.</title>
        <authorList>
            <person name="Singh A."/>
            <person name="Sreenivas A."/>
            <person name="Sathyanarayana Reddy G."/>
            <person name="Pinnaka A.K."/>
            <person name="Shivaji S."/>
        </authorList>
    </citation>
    <scope>NUCLEOTIDE SEQUENCE [LARGE SCALE GENOMIC DNA]</scope>
    <source>
        <strain evidence="8 9">AMV1</strain>
    </source>
</reference>
<dbReference type="PANTHER" id="PTHR12137:SF54">
    <property type="entry name" value="CARBOHYDRATE SULFOTRANSFERASE"/>
    <property type="match status" value="1"/>
</dbReference>
<protein>
    <recommendedName>
        <fullName evidence="10">Sulfotransferase family protein</fullName>
    </recommendedName>
</protein>
<keyword evidence="6" id="KW-0472">Membrane</keyword>
<evidence type="ECO:0000313" key="8">
    <source>
        <dbReference type="EMBL" id="ESR24231.1"/>
    </source>
</evidence>
<proteinExistence type="predicted"/>
<keyword evidence="2" id="KW-0808">Transferase</keyword>
<evidence type="ECO:0000256" key="5">
    <source>
        <dbReference type="ARBA" id="ARBA00023034"/>
    </source>
</evidence>
<dbReference type="PANTHER" id="PTHR12137">
    <property type="entry name" value="CARBOHYDRATE SULFOTRANSFERASE"/>
    <property type="match status" value="1"/>
</dbReference>
<keyword evidence="3" id="KW-0812">Transmembrane</keyword>
<evidence type="ECO:0000313" key="9">
    <source>
        <dbReference type="Proteomes" id="UP000017819"/>
    </source>
</evidence>
<comment type="subcellular location">
    <subcellularLocation>
        <location evidence="1">Golgi apparatus membrane</location>
        <topology evidence="1">Single-pass type II membrane protein</topology>
    </subcellularLocation>
</comment>
<dbReference type="InterPro" id="IPR005331">
    <property type="entry name" value="Sulfotransferase"/>
</dbReference>
<keyword evidence="4" id="KW-1133">Transmembrane helix</keyword>
<dbReference type="GO" id="GO:0008146">
    <property type="term" value="F:sulfotransferase activity"/>
    <property type="evidence" value="ECO:0007669"/>
    <property type="project" value="InterPro"/>
</dbReference>